<reference evidence="2 3" key="1">
    <citation type="submission" date="2017-10" db="EMBL/GenBank/DDBJ databases">
        <title>Genomics of the genus Arcobacter.</title>
        <authorList>
            <person name="Perez-Cataluna A."/>
            <person name="Figueras M.J."/>
        </authorList>
    </citation>
    <scope>NUCLEOTIDE SEQUENCE [LARGE SCALE GENOMIC DNA]</scope>
    <source>
        <strain evidence="2 3">CECT 8987</strain>
    </source>
</reference>
<dbReference type="Proteomes" id="UP000290657">
    <property type="component" value="Unassembled WGS sequence"/>
</dbReference>
<comment type="caution">
    <text evidence="2">The sequence shown here is derived from an EMBL/GenBank/DDBJ whole genome shotgun (WGS) entry which is preliminary data.</text>
</comment>
<dbReference type="PROSITE" id="PS51318">
    <property type="entry name" value="TAT"/>
    <property type="match status" value="1"/>
</dbReference>
<organism evidence="2 3">
    <name type="scientific">Candidatus Marinarcus aquaticus</name>
    <dbReference type="NCBI Taxonomy" id="2044504"/>
    <lineage>
        <taxon>Bacteria</taxon>
        <taxon>Pseudomonadati</taxon>
        <taxon>Campylobacterota</taxon>
        <taxon>Epsilonproteobacteria</taxon>
        <taxon>Campylobacterales</taxon>
        <taxon>Arcobacteraceae</taxon>
        <taxon>Candidatus Marinarcus</taxon>
    </lineage>
</organism>
<gene>
    <name evidence="2" type="ORF">CRV04_01860</name>
</gene>
<feature type="chain" id="PRO_5020418535" evidence="1">
    <location>
        <begin position="31"/>
        <end position="74"/>
    </location>
</feature>
<dbReference type="RefSeq" id="WP_128994918.1">
    <property type="nucleotide sequence ID" value="NZ_PDKN01000001.1"/>
</dbReference>
<sequence>MAEEFNTRRSFIKRAGIAASVFAGSAVAVAATTQSRDRGEGSDSGHGVAVGIAHKKEVLYKKTQAWSAFYNAAK</sequence>
<proteinExistence type="predicted"/>
<dbReference type="InterPro" id="IPR006311">
    <property type="entry name" value="TAT_signal"/>
</dbReference>
<dbReference type="EMBL" id="PDKN01000001">
    <property type="protein sequence ID" value="RXJ60784.1"/>
    <property type="molecule type" value="Genomic_DNA"/>
</dbReference>
<keyword evidence="3" id="KW-1185">Reference proteome</keyword>
<dbReference type="AlphaFoldDB" id="A0A4Q0XVU9"/>
<evidence type="ECO:0000313" key="3">
    <source>
        <dbReference type="Proteomes" id="UP000290657"/>
    </source>
</evidence>
<feature type="signal peptide" evidence="1">
    <location>
        <begin position="1"/>
        <end position="30"/>
    </location>
</feature>
<name>A0A4Q0XVU9_9BACT</name>
<keyword evidence="1" id="KW-0732">Signal</keyword>
<accession>A0A4Q0XVU9</accession>
<protein>
    <submittedName>
        <fullName evidence="2">Formate dehydrogenase</fullName>
    </submittedName>
</protein>
<evidence type="ECO:0000256" key="1">
    <source>
        <dbReference type="SAM" id="SignalP"/>
    </source>
</evidence>
<evidence type="ECO:0000313" key="2">
    <source>
        <dbReference type="EMBL" id="RXJ60784.1"/>
    </source>
</evidence>
<dbReference type="OrthoDB" id="5373165at2"/>